<dbReference type="InterPro" id="IPR038054">
    <property type="entry name" value="LD_TPept-like_central_sf"/>
</dbReference>
<evidence type="ECO:0000256" key="1">
    <source>
        <dbReference type="ARBA" id="ARBA00004752"/>
    </source>
</evidence>
<keyword evidence="5 6" id="KW-0961">Cell wall biogenesis/degradation</keyword>
<evidence type="ECO:0000256" key="5">
    <source>
        <dbReference type="ARBA" id="ARBA00023316"/>
    </source>
</evidence>
<dbReference type="Gene3D" id="3.10.20.800">
    <property type="match status" value="1"/>
</dbReference>
<dbReference type="InterPro" id="IPR038063">
    <property type="entry name" value="Transpep_catalytic_dom"/>
</dbReference>
<evidence type="ECO:0000313" key="8">
    <source>
        <dbReference type="EMBL" id="MBM7657297.1"/>
    </source>
</evidence>
<feature type="domain" description="L,D-TPase catalytic" evidence="7">
    <location>
        <begin position="317"/>
        <end position="442"/>
    </location>
</feature>
<dbReference type="EMBL" id="JAFBEV010000005">
    <property type="protein sequence ID" value="MBM7657297.1"/>
    <property type="molecule type" value="Genomic_DNA"/>
</dbReference>
<protein>
    <recommendedName>
        <fullName evidence="7">L,D-TPase catalytic domain-containing protein</fullName>
    </recommendedName>
</protein>
<feature type="active site" description="Proton donor/acceptor" evidence="6">
    <location>
        <position position="397"/>
    </location>
</feature>
<dbReference type="CDD" id="cd16913">
    <property type="entry name" value="YkuD_like"/>
    <property type="match status" value="1"/>
</dbReference>
<comment type="pathway">
    <text evidence="1 6">Cell wall biogenesis; peptidoglycan biosynthesis.</text>
</comment>
<dbReference type="Proteomes" id="UP000823201">
    <property type="component" value="Unassembled WGS sequence"/>
</dbReference>
<evidence type="ECO:0000256" key="6">
    <source>
        <dbReference type="PROSITE-ProRule" id="PRU01373"/>
    </source>
</evidence>
<dbReference type="Gene3D" id="2.40.440.10">
    <property type="entry name" value="L,D-transpeptidase catalytic domain-like"/>
    <property type="match status" value="1"/>
</dbReference>
<reference evidence="8 9" key="1">
    <citation type="submission" date="2021-01" db="EMBL/GenBank/DDBJ databases">
        <title>Genomic Encyclopedia of Type Strains, Phase IV (KMG-IV): sequencing the most valuable type-strain genomes for metagenomic binning, comparative biology and taxonomic classification.</title>
        <authorList>
            <person name="Goeker M."/>
        </authorList>
    </citation>
    <scope>NUCLEOTIDE SEQUENCE [LARGE SCALE GENOMIC DNA]</scope>
    <source>
        <strain evidence="8 9">DSM 100968</strain>
    </source>
</reference>
<evidence type="ECO:0000259" key="7">
    <source>
        <dbReference type="PROSITE" id="PS52029"/>
    </source>
</evidence>
<keyword evidence="2" id="KW-0808">Transferase</keyword>
<sequence>MTAGFIYYQSTHFNRNFTINGVKVGGLTAEQALKHFKSMTLKNDVYLNGRRIIKGKDTQSNFTNNDLSAVKKVLKSQFTLLPSAKAANYSLIPEKADDYRNRVLKKEVAVKLHQMNKKLKAPIDAKAILSNGKITVSKSKNGEQYDITKMLKAYDRRQYDKKIDLDAIRLQPIQADSHTVSNEKQKLRALLRRTTDYQLQDNSYSMQAANLIKNASVSKTMKITVDTGEIKKKLALINQKTSTLNKKYAFKTHTGSVISVKGQSFGWALHVPAEANRIAKALVDGKKTIKAYNVYGVGFSTYGVGYKVRGNNGIGSTYAEVSISEQRIWLYKNGKMVLTTQVVTGRHDTHEDTPKGVWYIEYKQSPSVLEGSEAGNPHYKVKVKYWAPFTLSGCGFHDAPWRHNWAKNAYLTQGSGGCVNTPPSAMVNVYQLLEQNEPVIVY</sequence>
<evidence type="ECO:0000313" key="9">
    <source>
        <dbReference type="Proteomes" id="UP000823201"/>
    </source>
</evidence>
<dbReference type="Pfam" id="PF03734">
    <property type="entry name" value="YkuD"/>
    <property type="match status" value="1"/>
</dbReference>
<dbReference type="InterPro" id="IPR005490">
    <property type="entry name" value="LD_TPept_cat_dom"/>
</dbReference>
<gene>
    <name evidence="8" type="ORF">JOC27_000740</name>
</gene>
<evidence type="ECO:0000256" key="2">
    <source>
        <dbReference type="ARBA" id="ARBA00022679"/>
    </source>
</evidence>
<dbReference type="RefSeq" id="WP_338062764.1">
    <property type="nucleotide sequence ID" value="NZ_CBCRXA010000004.1"/>
</dbReference>
<dbReference type="InterPro" id="IPR050979">
    <property type="entry name" value="LD-transpeptidase"/>
</dbReference>
<keyword evidence="9" id="KW-1185">Reference proteome</keyword>
<dbReference type="PANTHER" id="PTHR30582">
    <property type="entry name" value="L,D-TRANSPEPTIDASE"/>
    <property type="match status" value="1"/>
</dbReference>
<dbReference type="Pfam" id="PF12229">
    <property type="entry name" value="PG_binding_4"/>
    <property type="match status" value="1"/>
</dbReference>
<dbReference type="SUPFAM" id="SSF141523">
    <property type="entry name" value="L,D-transpeptidase catalytic domain-like"/>
    <property type="match status" value="1"/>
</dbReference>
<evidence type="ECO:0000256" key="3">
    <source>
        <dbReference type="ARBA" id="ARBA00022960"/>
    </source>
</evidence>
<dbReference type="PROSITE" id="PS52029">
    <property type="entry name" value="LD_TPASE"/>
    <property type="match status" value="1"/>
</dbReference>
<proteinExistence type="predicted"/>
<accession>A0ABS2Q8L0</accession>
<dbReference type="InterPro" id="IPR022029">
    <property type="entry name" value="YoaR-like_PG-bd"/>
</dbReference>
<dbReference type="PANTHER" id="PTHR30582:SF33">
    <property type="entry name" value="EXPORTED PROTEIN"/>
    <property type="match status" value="1"/>
</dbReference>
<keyword evidence="3 6" id="KW-0133">Cell shape</keyword>
<keyword evidence="4 6" id="KW-0573">Peptidoglycan synthesis</keyword>
<comment type="caution">
    <text evidence="8">The sequence shown here is derived from an EMBL/GenBank/DDBJ whole genome shotgun (WGS) entry which is preliminary data.</text>
</comment>
<organism evidence="8 9">
    <name type="scientific">Sporolactobacillus spathodeae</name>
    <dbReference type="NCBI Taxonomy" id="1465502"/>
    <lineage>
        <taxon>Bacteria</taxon>
        <taxon>Bacillati</taxon>
        <taxon>Bacillota</taxon>
        <taxon>Bacilli</taxon>
        <taxon>Bacillales</taxon>
        <taxon>Sporolactobacillaceae</taxon>
        <taxon>Sporolactobacillus</taxon>
    </lineage>
</organism>
<name>A0ABS2Q8L0_9BACL</name>
<dbReference type="SUPFAM" id="SSF143985">
    <property type="entry name" value="L,D-transpeptidase pre-catalytic domain-like"/>
    <property type="match status" value="1"/>
</dbReference>
<evidence type="ECO:0000256" key="4">
    <source>
        <dbReference type="ARBA" id="ARBA00022984"/>
    </source>
</evidence>
<feature type="active site" description="Nucleophile" evidence="6">
    <location>
        <position position="418"/>
    </location>
</feature>